<dbReference type="SUPFAM" id="SSF52540">
    <property type="entry name" value="P-loop containing nucleoside triphosphate hydrolases"/>
    <property type="match status" value="1"/>
</dbReference>
<name>A0ABS5U2X1_9CELL</name>
<dbReference type="Proteomes" id="UP000722125">
    <property type="component" value="Unassembled WGS sequence"/>
</dbReference>
<evidence type="ECO:0000313" key="1">
    <source>
        <dbReference type="EMBL" id="MBT0995739.1"/>
    </source>
</evidence>
<dbReference type="RefSeq" id="WP_214352886.1">
    <property type="nucleotide sequence ID" value="NZ_JAHBOH010000002.1"/>
</dbReference>
<dbReference type="Pfam" id="PF13671">
    <property type="entry name" value="AAA_33"/>
    <property type="match status" value="1"/>
</dbReference>
<dbReference type="Gene3D" id="3.40.50.300">
    <property type="entry name" value="P-loop containing nucleotide triphosphate hydrolases"/>
    <property type="match status" value="1"/>
</dbReference>
<dbReference type="PANTHER" id="PTHR37807:SF3">
    <property type="entry name" value="OS07G0160300 PROTEIN"/>
    <property type="match status" value="1"/>
</dbReference>
<protein>
    <submittedName>
        <fullName evidence="1">AAA family ATPase</fullName>
    </submittedName>
</protein>
<accession>A0ABS5U2X1</accession>
<comment type="caution">
    <text evidence="1">The sequence shown here is derived from an EMBL/GenBank/DDBJ whole genome shotgun (WGS) entry which is preliminary data.</text>
</comment>
<evidence type="ECO:0000313" key="2">
    <source>
        <dbReference type="Proteomes" id="UP000722125"/>
    </source>
</evidence>
<gene>
    <name evidence="1" type="ORF">KIN34_15780</name>
</gene>
<reference evidence="1 2" key="1">
    <citation type="submission" date="2021-05" db="EMBL/GenBank/DDBJ databases">
        <title>Description of Cellulomonas sp. DKR-3 sp. nov.</title>
        <authorList>
            <person name="Dahal R.H."/>
            <person name="Chaudhary D.K."/>
        </authorList>
    </citation>
    <scope>NUCLEOTIDE SEQUENCE [LARGE SCALE GENOMIC DNA]</scope>
    <source>
        <strain evidence="1 2">DKR-3</strain>
    </source>
</reference>
<keyword evidence="2" id="KW-1185">Reference proteome</keyword>
<dbReference type="InterPro" id="IPR027417">
    <property type="entry name" value="P-loop_NTPase"/>
</dbReference>
<organism evidence="1 2">
    <name type="scientific">Cellulomonas fulva</name>
    <dbReference type="NCBI Taxonomy" id="2835530"/>
    <lineage>
        <taxon>Bacteria</taxon>
        <taxon>Bacillati</taxon>
        <taxon>Actinomycetota</taxon>
        <taxon>Actinomycetes</taxon>
        <taxon>Micrococcales</taxon>
        <taxon>Cellulomonadaceae</taxon>
        <taxon>Cellulomonas</taxon>
    </lineage>
</organism>
<sequence>MTGARAGTAGRVLVVTAGLPGAGKSAVAEGVARALGCAVLSVDPIEAALWRAGVERGQPTGLAAYVVAEDLAHEQLRLGNDVVVDAVNDDPAAREQWRALAARHGLRPTYLEVVCPDEELHRARLARRVRSIAGFPEPTWESVVRRRAAFRDWDDERMSIDSTRPLAHGLALALDHVERSRRAP</sequence>
<proteinExistence type="predicted"/>
<dbReference type="PANTHER" id="PTHR37807">
    <property type="entry name" value="OS07G0160300 PROTEIN"/>
    <property type="match status" value="1"/>
</dbReference>
<dbReference type="EMBL" id="JAHBOH010000002">
    <property type="protein sequence ID" value="MBT0995739.1"/>
    <property type="molecule type" value="Genomic_DNA"/>
</dbReference>